<dbReference type="RefSeq" id="WP_036833850.1">
    <property type="nucleotide sequence ID" value="NZ_AVPG01000009.1"/>
</dbReference>
<protein>
    <submittedName>
        <fullName evidence="5">Peptidoglycan-binding protein</fullName>
    </submittedName>
</protein>
<dbReference type="GO" id="GO:0009254">
    <property type="term" value="P:peptidoglycan turnover"/>
    <property type="evidence" value="ECO:0007669"/>
    <property type="project" value="InterPro"/>
</dbReference>
<dbReference type="PANTHER" id="PTHR39160:SF6">
    <property type="entry name" value="CELL WALL-BINDING PROTEIN YOCH"/>
    <property type="match status" value="1"/>
</dbReference>
<dbReference type="CDD" id="cd22786">
    <property type="entry name" value="DPBB_YuiC-like"/>
    <property type="match status" value="1"/>
</dbReference>
<dbReference type="SUPFAM" id="SSF50685">
    <property type="entry name" value="Barwin-like endoglucanases"/>
    <property type="match status" value="1"/>
</dbReference>
<dbReference type="InterPro" id="IPR051933">
    <property type="entry name" value="Resuscitation_pf_RpfB"/>
</dbReference>
<feature type="compositionally biased region" description="Low complexity" evidence="2">
    <location>
        <begin position="133"/>
        <end position="153"/>
    </location>
</feature>
<dbReference type="OrthoDB" id="2691087at2"/>
<dbReference type="EMBL" id="AVPG01000009">
    <property type="protein sequence ID" value="KGX87047.1"/>
    <property type="molecule type" value="Genomic_DNA"/>
</dbReference>
<dbReference type="Proteomes" id="UP000030401">
    <property type="component" value="Unassembled WGS sequence"/>
</dbReference>
<dbReference type="CDD" id="cd00118">
    <property type="entry name" value="LysM"/>
    <property type="match status" value="2"/>
</dbReference>
<dbReference type="STRING" id="1385512.N784_02720"/>
<keyword evidence="1 3" id="KW-0732">Signal</keyword>
<feature type="domain" description="LysM" evidence="4">
    <location>
        <begin position="78"/>
        <end position="121"/>
    </location>
</feature>
<feature type="domain" description="LysM" evidence="4">
    <location>
        <begin position="26"/>
        <end position="69"/>
    </location>
</feature>
<feature type="region of interest" description="Disordered" evidence="2">
    <location>
        <begin position="130"/>
        <end position="192"/>
    </location>
</feature>
<dbReference type="PROSITE" id="PS51782">
    <property type="entry name" value="LYSM"/>
    <property type="match status" value="2"/>
</dbReference>
<proteinExistence type="predicted"/>
<dbReference type="InterPro" id="IPR018392">
    <property type="entry name" value="LysM"/>
</dbReference>
<dbReference type="PANTHER" id="PTHR39160">
    <property type="entry name" value="CELL WALL-BINDING PROTEIN YOCH"/>
    <property type="match status" value="1"/>
</dbReference>
<dbReference type="Pfam" id="PF01476">
    <property type="entry name" value="LysM"/>
    <property type="match status" value="2"/>
</dbReference>
<dbReference type="InterPro" id="IPR036779">
    <property type="entry name" value="LysM_dom_sf"/>
</dbReference>
<evidence type="ECO:0000256" key="2">
    <source>
        <dbReference type="SAM" id="MobiDB-lite"/>
    </source>
</evidence>
<reference evidence="5 6" key="1">
    <citation type="submission" date="2013-08" db="EMBL/GenBank/DDBJ databases">
        <authorList>
            <person name="Huang J."/>
            <person name="Wang G."/>
        </authorList>
    </citation>
    <scope>NUCLEOTIDE SEQUENCE [LARGE SCALE GENOMIC DNA]</scope>
    <source>
        <strain evidence="5 6">JSM 072002</strain>
    </source>
</reference>
<comment type="caution">
    <text evidence="5">The sequence shown here is derived from an EMBL/GenBank/DDBJ whole genome shotgun (WGS) entry which is preliminary data.</text>
</comment>
<feature type="compositionally biased region" description="Basic and acidic residues" evidence="2">
    <location>
        <begin position="170"/>
        <end position="179"/>
    </location>
</feature>
<dbReference type="InterPro" id="IPR010611">
    <property type="entry name" value="3D_dom"/>
</dbReference>
<dbReference type="GO" id="GO:0019867">
    <property type="term" value="C:outer membrane"/>
    <property type="evidence" value="ECO:0007669"/>
    <property type="project" value="InterPro"/>
</dbReference>
<dbReference type="SMART" id="SM00257">
    <property type="entry name" value="LysM"/>
    <property type="match status" value="2"/>
</dbReference>
<evidence type="ECO:0000256" key="1">
    <source>
        <dbReference type="ARBA" id="ARBA00022729"/>
    </source>
</evidence>
<gene>
    <name evidence="5" type="ORF">N784_02720</name>
</gene>
<dbReference type="GO" id="GO:0004553">
    <property type="term" value="F:hydrolase activity, hydrolyzing O-glycosyl compounds"/>
    <property type="evidence" value="ECO:0007669"/>
    <property type="project" value="InterPro"/>
</dbReference>
<dbReference type="SUPFAM" id="SSF54106">
    <property type="entry name" value="LysM domain"/>
    <property type="match status" value="2"/>
</dbReference>
<dbReference type="Gene3D" id="2.40.40.10">
    <property type="entry name" value="RlpA-like domain"/>
    <property type="match status" value="1"/>
</dbReference>
<keyword evidence="6" id="KW-1185">Reference proteome</keyword>
<organism evidence="5 6">
    <name type="scientific">Pontibacillus litoralis JSM 072002</name>
    <dbReference type="NCBI Taxonomy" id="1385512"/>
    <lineage>
        <taxon>Bacteria</taxon>
        <taxon>Bacillati</taxon>
        <taxon>Bacillota</taxon>
        <taxon>Bacilli</taxon>
        <taxon>Bacillales</taxon>
        <taxon>Bacillaceae</taxon>
        <taxon>Pontibacillus</taxon>
    </lineage>
</organism>
<dbReference type="eggNOG" id="COG3584">
    <property type="taxonomic scope" value="Bacteria"/>
</dbReference>
<dbReference type="Gene3D" id="3.10.350.10">
    <property type="entry name" value="LysM domain"/>
    <property type="match status" value="2"/>
</dbReference>
<feature type="chain" id="PRO_5002011164" evidence="3">
    <location>
        <begin position="26"/>
        <end position="288"/>
    </location>
</feature>
<dbReference type="AlphaFoldDB" id="A0A0A5HTW4"/>
<evidence type="ECO:0000313" key="6">
    <source>
        <dbReference type="Proteomes" id="UP000030401"/>
    </source>
</evidence>
<dbReference type="Pfam" id="PF06725">
    <property type="entry name" value="3D"/>
    <property type="match status" value="1"/>
</dbReference>
<evidence type="ECO:0000259" key="4">
    <source>
        <dbReference type="PROSITE" id="PS51782"/>
    </source>
</evidence>
<feature type="signal peptide" evidence="3">
    <location>
        <begin position="1"/>
        <end position="25"/>
    </location>
</feature>
<accession>A0A0A5HTW4</accession>
<evidence type="ECO:0000313" key="5">
    <source>
        <dbReference type="EMBL" id="KGX87047.1"/>
    </source>
</evidence>
<evidence type="ECO:0000256" key="3">
    <source>
        <dbReference type="SAM" id="SignalP"/>
    </source>
</evidence>
<dbReference type="eggNOG" id="COG1388">
    <property type="taxonomic scope" value="Bacteria"/>
</dbReference>
<sequence>MKKLMLSLVAAVTMLTATTVVSASAEEVIVQKGDTLWGIAQEKGVSVHDIKEMNNLHSNRIYPAQRLAVRVEEEVTLEAYTIKAGDSLWDIGQQFGVSVHALKQWNHLTSDLIYAGDKLIVNGESIPVEPASQTSAKAKQPATKQTATAEPKQSTTQQEEQKVTASASKEQTETAEAKEATSAPKQTADQQSGNTIAMQATAYTANCSGCSGVTATGIDLHANPNQKVVAVDPNVIPLGTKVHVEGYGTAIAGDTGGAINGNKIDLYMQSKQDALQFGRQTVQVTIIE</sequence>
<name>A0A0A5HTW4_9BACI</name>
<dbReference type="InterPro" id="IPR036908">
    <property type="entry name" value="RlpA-like_sf"/>
</dbReference>